<dbReference type="AlphaFoldDB" id="A0A0S7XLZ0"/>
<comment type="caution">
    <text evidence="1">The sequence shown here is derived from an EMBL/GenBank/DDBJ whole genome shotgun (WGS) entry which is preliminary data.</text>
</comment>
<sequence length="448" mass="47824">MRLIIKIGALAAMLVAADLACHPGRPAWAASTFLFSAQSVEANQANLLVNGQPVITVAGKRSLRIVESLANQLALAADLGVAPDEIQGVPTGDALSLVAGPLLLVKVDAELAKAHGLTKWGVAGPWMKALRGVFGQPYLAVKGDQVVVPVGERRTVRVLGTAAGPIQPGGYNGDFIEVSPELDGDERTFSVYGKAPGRTSLLFACGDLVLGIQVWAAEYAGLIDQPIVAEVTGHSIPDDVLREAARLSLIQAIHPRPRAEWRIGGLRLSAESPPAGAVAQAVQTVLIEGPDYLPVKQEATVTVKRQNLPRANTDLLLFSNKPERIQAFGLWYSAKLSVGRQARLLYHHENRTGAPGELVIELANEGNWPTRVQVVQGAAPASADSMWAGHLAARAFLRRQRHDIGYLLDLEPGQVLRPVIEQVRPGHCASGIAEYRVLSGSDVSVRVR</sequence>
<protein>
    <submittedName>
        <fullName evidence="1">Uncharacterized protein</fullName>
    </submittedName>
</protein>
<gene>
    <name evidence="1" type="ORF">AMK68_03770</name>
</gene>
<dbReference type="Proteomes" id="UP000052020">
    <property type="component" value="Unassembled WGS sequence"/>
</dbReference>
<accession>A0A0S7XLZ0</accession>
<reference evidence="1 2" key="1">
    <citation type="journal article" date="2015" name="Microbiome">
        <title>Genomic resolution of linkages in carbon, nitrogen, and sulfur cycling among widespread estuary sediment bacteria.</title>
        <authorList>
            <person name="Baker B.J."/>
            <person name="Lazar C.S."/>
            <person name="Teske A.P."/>
            <person name="Dick G.J."/>
        </authorList>
    </citation>
    <scope>NUCLEOTIDE SEQUENCE [LARGE SCALE GENOMIC DNA]</scope>
    <source>
        <strain evidence="1">DG_56</strain>
    </source>
</reference>
<organism evidence="1 2">
    <name type="scientific">candidate division KD3-62 bacterium DG_56</name>
    <dbReference type="NCBI Taxonomy" id="1704032"/>
    <lineage>
        <taxon>Bacteria</taxon>
        <taxon>candidate division KD3-62</taxon>
    </lineage>
</organism>
<evidence type="ECO:0000313" key="2">
    <source>
        <dbReference type="Proteomes" id="UP000052020"/>
    </source>
</evidence>
<proteinExistence type="predicted"/>
<feature type="non-terminal residue" evidence="1">
    <location>
        <position position="448"/>
    </location>
</feature>
<evidence type="ECO:0000313" key="1">
    <source>
        <dbReference type="EMBL" id="KPJ63505.1"/>
    </source>
</evidence>
<dbReference type="EMBL" id="LIZY01000082">
    <property type="protein sequence ID" value="KPJ63505.1"/>
    <property type="molecule type" value="Genomic_DNA"/>
</dbReference>
<name>A0A0S7XLZ0_9BACT</name>